<dbReference type="EMBL" id="BAABFX010000046">
    <property type="protein sequence ID" value="GAA4402248.1"/>
    <property type="molecule type" value="Genomic_DNA"/>
</dbReference>
<evidence type="ECO:0000313" key="4">
    <source>
        <dbReference type="Proteomes" id="UP001500390"/>
    </source>
</evidence>
<organism evidence="3 4">
    <name type="scientific">Ornithinibacter aureus</name>
    <dbReference type="NCBI Taxonomy" id="622664"/>
    <lineage>
        <taxon>Bacteria</taxon>
        <taxon>Bacillati</taxon>
        <taxon>Actinomycetota</taxon>
        <taxon>Actinomycetes</taxon>
        <taxon>Micrococcales</taxon>
        <taxon>Intrasporangiaceae</taxon>
        <taxon>Ornithinibacter</taxon>
    </lineage>
</organism>
<gene>
    <name evidence="3" type="ORF">GCM10023153_31200</name>
</gene>
<proteinExistence type="predicted"/>
<dbReference type="InterPro" id="IPR022742">
    <property type="entry name" value="Hydrolase_4"/>
</dbReference>
<accession>A0ABP8K898</accession>
<dbReference type="SUPFAM" id="SSF53474">
    <property type="entry name" value="alpha/beta-Hydrolases"/>
    <property type="match status" value="1"/>
</dbReference>
<feature type="domain" description="Serine aminopeptidase S33" evidence="2">
    <location>
        <begin position="85"/>
        <end position="148"/>
    </location>
</feature>
<sequence>MTTPSGASTRRLLSPEGGDGAELRGHVPPHPRALALVVHGGAEAGTDTVTWRRLAVLRMAPFAGAIRSRTRGDVAVLRLKNRVRGWNGPAEDPLRDARWALTRIREVHPGIPIALVGHSMGGRVVLRLADEPDVVGIAALAPWIASDAREPRPGIPALLMHGSRDRITDPARTATLALRYDAAGVNVRHDVVDGGDHAMLRHAGRWHDTVAQFVSEALAAPGRTS</sequence>
<dbReference type="Proteomes" id="UP001500390">
    <property type="component" value="Unassembled WGS sequence"/>
</dbReference>
<comment type="caution">
    <text evidence="3">The sequence shown here is derived from an EMBL/GenBank/DDBJ whole genome shotgun (WGS) entry which is preliminary data.</text>
</comment>
<dbReference type="Pfam" id="PF12146">
    <property type="entry name" value="Hydrolase_4"/>
    <property type="match status" value="1"/>
</dbReference>
<name>A0ABP8K898_9MICO</name>
<dbReference type="GO" id="GO:0016787">
    <property type="term" value="F:hydrolase activity"/>
    <property type="evidence" value="ECO:0007669"/>
    <property type="project" value="UniProtKB-KW"/>
</dbReference>
<evidence type="ECO:0000256" key="1">
    <source>
        <dbReference type="SAM" id="MobiDB-lite"/>
    </source>
</evidence>
<keyword evidence="3" id="KW-0378">Hydrolase</keyword>
<protein>
    <submittedName>
        <fullName evidence="3">Alpha/beta hydrolase</fullName>
    </submittedName>
</protein>
<evidence type="ECO:0000259" key="2">
    <source>
        <dbReference type="Pfam" id="PF12146"/>
    </source>
</evidence>
<feature type="region of interest" description="Disordered" evidence="1">
    <location>
        <begin position="1"/>
        <end position="28"/>
    </location>
</feature>
<dbReference type="InterPro" id="IPR029058">
    <property type="entry name" value="AB_hydrolase_fold"/>
</dbReference>
<reference evidence="4" key="1">
    <citation type="journal article" date="2019" name="Int. J. Syst. Evol. Microbiol.">
        <title>The Global Catalogue of Microorganisms (GCM) 10K type strain sequencing project: providing services to taxonomists for standard genome sequencing and annotation.</title>
        <authorList>
            <consortium name="The Broad Institute Genomics Platform"/>
            <consortium name="The Broad Institute Genome Sequencing Center for Infectious Disease"/>
            <person name="Wu L."/>
            <person name="Ma J."/>
        </authorList>
    </citation>
    <scope>NUCLEOTIDE SEQUENCE [LARGE SCALE GENOMIC DNA]</scope>
    <source>
        <strain evidence="4">JCM 17738</strain>
    </source>
</reference>
<keyword evidence="4" id="KW-1185">Reference proteome</keyword>
<dbReference type="RefSeq" id="WP_211675527.1">
    <property type="nucleotide sequence ID" value="NZ_BAABFX010000046.1"/>
</dbReference>
<evidence type="ECO:0000313" key="3">
    <source>
        <dbReference type="EMBL" id="GAA4402248.1"/>
    </source>
</evidence>
<dbReference type="Gene3D" id="3.40.50.1820">
    <property type="entry name" value="alpha/beta hydrolase"/>
    <property type="match status" value="1"/>
</dbReference>